<dbReference type="PANTHER" id="PTHR30273:SF2">
    <property type="entry name" value="PROTEIN FECR"/>
    <property type="match status" value="1"/>
</dbReference>
<gene>
    <name evidence="4" type="ORF">GGQ93_000270</name>
</gene>
<evidence type="ECO:0000313" key="5">
    <source>
        <dbReference type="Proteomes" id="UP000527324"/>
    </source>
</evidence>
<dbReference type="PANTHER" id="PTHR30273">
    <property type="entry name" value="PERIPLASMIC SIGNAL SENSOR AND SIGMA FACTOR ACTIVATOR FECR-RELATED"/>
    <property type="match status" value="1"/>
</dbReference>
<dbReference type="InterPro" id="IPR032623">
    <property type="entry name" value="FecR_N"/>
</dbReference>
<dbReference type="Proteomes" id="UP000527324">
    <property type="component" value="Unassembled WGS sequence"/>
</dbReference>
<feature type="transmembrane region" description="Helical" evidence="1">
    <location>
        <begin position="89"/>
        <end position="110"/>
    </location>
</feature>
<evidence type="ECO:0000259" key="3">
    <source>
        <dbReference type="Pfam" id="PF16220"/>
    </source>
</evidence>
<keyword evidence="5" id="KW-1185">Reference proteome</keyword>
<organism evidence="4 5">
    <name type="scientific">Brevundimonas aurantiaca</name>
    <dbReference type="NCBI Taxonomy" id="74316"/>
    <lineage>
        <taxon>Bacteria</taxon>
        <taxon>Pseudomonadati</taxon>
        <taxon>Pseudomonadota</taxon>
        <taxon>Alphaproteobacteria</taxon>
        <taxon>Caulobacterales</taxon>
        <taxon>Caulobacteraceae</taxon>
        <taxon>Brevundimonas</taxon>
    </lineage>
</organism>
<comment type="caution">
    <text evidence="4">The sequence shown here is derived from an EMBL/GenBank/DDBJ whole genome shotgun (WGS) entry which is preliminary data.</text>
</comment>
<evidence type="ECO:0000256" key="1">
    <source>
        <dbReference type="SAM" id="Phobius"/>
    </source>
</evidence>
<evidence type="ECO:0000313" key="4">
    <source>
        <dbReference type="EMBL" id="MBB5738579.1"/>
    </source>
</evidence>
<dbReference type="PIRSF" id="PIRSF018266">
    <property type="entry name" value="FecR"/>
    <property type="match status" value="1"/>
</dbReference>
<reference evidence="4 5" key="1">
    <citation type="submission" date="2020-08" db="EMBL/GenBank/DDBJ databases">
        <title>Genomic Encyclopedia of Type Strains, Phase IV (KMG-IV): sequencing the most valuable type-strain genomes for metagenomic binning, comparative biology and taxonomic classification.</title>
        <authorList>
            <person name="Goeker M."/>
        </authorList>
    </citation>
    <scope>NUCLEOTIDE SEQUENCE [LARGE SCALE GENOMIC DNA]</scope>
    <source>
        <strain evidence="4 5">DSM 4731</strain>
    </source>
</reference>
<proteinExistence type="predicted"/>
<keyword evidence="1" id="KW-1133">Transmembrane helix</keyword>
<name>A0A7W9C3W2_9CAUL</name>
<evidence type="ECO:0000259" key="2">
    <source>
        <dbReference type="Pfam" id="PF04773"/>
    </source>
</evidence>
<dbReference type="InterPro" id="IPR012373">
    <property type="entry name" value="Ferrdict_sens_TM"/>
</dbReference>
<dbReference type="AlphaFoldDB" id="A0A7W9C3W2"/>
<accession>A0A7W9C3W2</accession>
<feature type="domain" description="FecR protein" evidence="2">
    <location>
        <begin position="116"/>
        <end position="207"/>
    </location>
</feature>
<dbReference type="InterPro" id="IPR006860">
    <property type="entry name" value="FecR"/>
</dbReference>
<dbReference type="Pfam" id="PF04773">
    <property type="entry name" value="FecR"/>
    <property type="match status" value="1"/>
</dbReference>
<dbReference type="Gene3D" id="3.55.50.30">
    <property type="match status" value="1"/>
</dbReference>
<dbReference type="GO" id="GO:0016989">
    <property type="term" value="F:sigma factor antagonist activity"/>
    <property type="evidence" value="ECO:0007669"/>
    <property type="project" value="TreeGrafter"/>
</dbReference>
<dbReference type="EMBL" id="JACHOQ010000001">
    <property type="protein sequence ID" value="MBB5738579.1"/>
    <property type="molecule type" value="Genomic_DNA"/>
</dbReference>
<dbReference type="Pfam" id="PF16220">
    <property type="entry name" value="DUF4880"/>
    <property type="match status" value="1"/>
</dbReference>
<dbReference type="RefSeq" id="WP_183214893.1">
    <property type="nucleotide sequence ID" value="NZ_CAJFZW010000014.1"/>
</dbReference>
<feature type="domain" description="FecR N-terminal" evidence="3">
    <location>
        <begin position="12"/>
        <end position="53"/>
    </location>
</feature>
<protein>
    <submittedName>
        <fullName evidence="4">Transmembrane sensor</fullName>
    </submittedName>
</protein>
<keyword evidence="1" id="KW-0472">Membrane</keyword>
<sequence length="324" mass="35133">MTIEAEADIRRKEAVEWFTRLNQRKVTTADVRGFSAWRRDPANAHAFQKIEAMWDAAGALAGNPELAALTAEARRGTEAREKRRPSGRLVSLGVAGAAAVAVCAFSLAWLQQRPATYATAVGEQRTVQLHDGSRITLDTSTRVAVRYTRDRRAVTLTSGQAMFDVEGDAARPFVVAAGDTRVTALGTRFDVRRSGAGARVILVDGRVAVRHDMDRPAQWSLTPGQQVVTSARQPQVMTTDVAAATSWTVGRLTFENTPVSVAVAEVNRYSREPIELQDARVSEIRVSGVFNAGDIDGFVAALTDLYPLQAARTEDGRIVLSRGA</sequence>
<keyword evidence="1 4" id="KW-0812">Transmembrane</keyword>
<dbReference type="Gene3D" id="2.60.120.1440">
    <property type="match status" value="1"/>
</dbReference>